<organism evidence="1">
    <name type="scientific">Dichomitus squalens</name>
    <dbReference type="NCBI Taxonomy" id="114155"/>
    <lineage>
        <taxon>Eukaryota</taxon>
        <taxon>Fungi</taxon>
        <taxon>Dikarya</taxon>
        <taxon>Basidiomycota</taxon>
        <taxon>Agaricomycotina</taxon>
        <taxon>Agaricomycetes</taxon>
        <taxon>Polyporales</taxon>
        <taxon>Polyporaceae</taxon>
        <taxon>Dichomitus</taxon>
    </lineage>
</organism>
<dbReference type="AlphaFoldDB" id="A0A4Q9MTK7"/>
<protein>
    <submittedName>
        <fullName evidence="1">Uncharacterized protein</fullName>
    </submittedName>
</protein>
<sequence length="260" mass="28604">MAPAELVLKRPFDRAVPRLSTRFSDSWELDCFANDVRNFHILLASKQQLGHIGLGDFLCTSQLTHLEVVDRSDVGRQTISDWDSVRSALPLLTHLEVKGVDGPNNVLPALAERPVAQPGASTACPALRVLMLGWELPASTEAVDCGNAPEPIRNVPEACELATYRARDVEDHIRWRCSLIQPRLERWGARAACGLERVEFYEYEPLGLGARGLDEGTDGEMSIASTRRDGDSPSLAQLRKAVGVLTLYTRYLLLDASASV</sequence>
<accession>A0A4Q9MTK7</accession>
<proteinExistence type="predicted"/>
<dbReference type="EMBL" id="ML143400">
    <property type="protein sequence ID" value="TBU31244.1"/>
    <property type="molecule type" value="Genomic_DNA"/>
</dbReference>
<evidence type="ECO:0000313" key="1">
    <source>
        <dbReference type="EMBL" id="TBU31244.1"/>
    </source>
</evidence>
<reference evidence="1" key="1">
    <citation type="submission" date="2019-01" db="EMBL/GenBank/DDBJ databases">
        <title>Draft genome sequences of three monokaryotic isolates of the white-rot basidiomycete fungus Dichomitus squalens.</title>
        <authorList>
            <consortium name="DOE Joint Genome Institute"/>
            <person name="Lopez S.C."/>
            <person name="Andreopoulos B."/>
            <person name="Pangilinan J."/>
            <person name="Lipzen A."/>
            <person name="Riley R."/>
            <person name="Ahrendt S."/>
            <person name="Ng V."/>
            <person name="Barry K."/>
            <person name="Daum C."/>
            <person name="Grigoriev I.V."/>
            <person name="Hilden K.S."/>
            <person name="Makela M.R."/>
            <person name="de Vries R.P."/>
        </authorList>
    </citation>
    <scope>NUCLEOTIDE SEQUENCE [LARGE SCALE GENOMIC DNA]</scope>
    <source>
        <strain evidence="1">OM18370.1</strain>
    </source>
</reference>
<name>A0A4Q9MTK7_9APHY</name>
<dbReference type="Proteomes" id="UP000292957">
    <property type="component" value="Unassembled WGS sequence"/>
</dbReference>
<gene>
    <name evidence="1" type="ORF">BD311DRAFT_657004</name>
</gene>